<reference evidence="2 3" key="1">
    <citation type="submission" date="2018-07" db="EMBL/GenBank/DDBJ databases">
        <title>Genomic Encyclopedia of Type Strains, Phase IV (KMG-IV): sequencing the most valuable type-strain genomes for metagenomic binning, comparative biology and taxonomic classification.</title>
        <authorList>
            <person name="Goeker M."/>
        </authorList>
    </citation>
    <scope>NUCLEOTIDE SEQUENCE [LARGE SCALE GENOMIC DNA]</scope>
    <source>
        <strain evidence="2 3">DSM 26725</strain>
    </source>
</reference>
<keyword evidence="3" id="KW-1185">Reference proteome</keyword>
<dbReference type="InterPro" id="IPR000182">
    <property type="entry name" value="GNAT_dom"/>
</dbReference>
<dbReference type="OrthoDB" id="9797178at2"/>
<name>A0A3D9FIP5_9SPHN</name>
<evidence type="ECO:0000313" key="2">
    <source>
        <dbReference type="EMBL" id="RED17655.1"/>
    </source>
</evidence>
<organism evidence="2 3">
    <name type="scientific">Parasphingopyxis lamellibrachiae</name>
    <dbReference type="NCBI Taxonomy" id="680125"/>
    <lineage>
        <taxon>Bacteria</taxon>
        <taxon>Pseudomonadati</taxon>
        <taxon>Pseudomonadota</taxon>
        <taxon>Alphaproteobacteria</taxon>
        <taxon>Sphingomonadales</taxon>
        <taxon>Sphingomonadaceae</taxon>
        <taxon>Parasphingopyxis</taxon>
    </lineage>
</organism>
<feature type="domain" description="N-acetyltransferase" evidence="1">
    <location>
        <begin position="2"/>
        <end position="151"/>
    </location>
</feature>
<dbReference type="InterPro" id="IPR016181">
    <property type="entry name" value="Acyl_CoA_acyltransferase"/>
</dbReference>
<evidence type="ECO:0000259" key="1">
    <source>
        <dbReference type="PROSITE" id="PS51186"/>
    </source>
</evidence>
<proteinExistence type="predicted"/>
<comment type="caution">
    <text evidence="2">The sequence shown here is derived from an EMBL/GenBank/DDBJ whole genome shotgun (WGS) entry which is preliminary data.</text>
</comment>
<dbReference type="CDD" id="cd04301">
    <property type="entry name" value="NAT_SF"/>
    <property type="match status" value="1"/>
</dbReference>
<dbReference type="AlphaFoldDB" id="A0A3D9FIP5"/>
<dbReference type="SUPFAM" id="SSF55729">
    <property type="entry name" value="Acyl-CoA N-acyltransferases (Nat)"/>
    <property type="match status" value="1"/>
</dbReference>
<dbReference type="Proteomes" id="UP000256310">
    <property type="component" value="Unassembled WGS sequence"/>
</dbReference>
<gene>
    <name evidence="2" type="ORF">DFR46_2706</name>
</gene>
<evidence type="ECO:0000313" key="3">
    <source>
        <dbReference type="Proteomes" id="UP000256310"/>
    </source>
</evidence>
<dbReference type="GO" id="GO:0016747">
    <property type="term" value="F:acyltransferase activity, transferring groups other than amino-acyl groups"/>
    <property type="evidence" value="ECO:0007669"/>
    <property type="project" value="InterPro"/>
</dbReference>
<dbReference type="RefSeq" id="WP_116236898.1">
    <property type="nucleotide sequence ID" value="NZ_QRDP01000004.1"/>
</dbReference>
<protein>
    <submittedName>
        <fullName evidence="2">Putative acetyltransferase</fullName>
    </submittedName>
</protein>
<dbReference type="EMBL" id="QRDP01000004">
    <property type="protein sequence ID" value="RED17655.1"/>
    <property type="molecule type" value="Genomic_DNA"/>
</dbReference>
<keyword evidence="2" id="KW-0808">Transferase</keyword>
<accession>A0A3D9FIP5</accession>
<dbReference type="Pfam" id="PF00583">
    <property type="entry name" value="Acetyltransf_1"/>
    <property type="match status" value="1"/>
</dbReference>
<dbReference type="PROSITE" id="PS51186">
    <property type="entry name" value="GNAT"/>
    <property type="match status" value="1"/>
</dbReference>
<dbReference type="Gene3D" id="3.40.630.30">
    <property type="match status" value="1"/>
</dbReference>
<sequence length="169" mass="17999">MIALRAERPDDQRAVFAIHAAAFETDLEARLTDKLRSDGEVLLSLVALDGDEPVGNLILSLMVAEGDGMSLRAAAIGPIGVRPDRQGEGIGAMLMRAGIAWARGEGIVAIFLLGNPDYYGRFGFSAETATPFASTYAGPYFQALLLDDTFVLPKSGRADYAPAFAAFED</sequence>